<dbReference type="eggNOG" id="ENOG503329E">
    <property type="taxonomic scope" value="Bacteria"/>
</dbReference>
<comment type="caution">
    <text evidence="1">The sequence shown here is derived from an EMBL/GenBank/DDBJ whole genome shotgun (WGS) entry which is preliminary data.</text>
</comment>
<dbReference type="RefSeq" id="WP_003441771.1">
    <property type="nucleotide sequence ID" value="NZ_APLF01000011.1"/>
</dbReference>
<sequence length="91" mass="10586">MDIFNNIIHYFKNKSDTDEGSSPTGTCPVCWGYQEYDKKIKEVIEDKQIDINNHKDSYMIIQEFMKHHIDGVKLKEGKVTKCPSCSTDNLR</sequence>
<reference evidence="1 2" key="1">
    <citation type="journal article" date="2014" name="Genome Biol. Evol.">
        <title>Extensive gene acquisition in the extremely psychrophilic bacterial species Psychroflexus torquis and the link to sea-ice ecosystem specialism.</title>
        <authorList>
            <person name="Feng S."/>
            <person name="Powell S.M."/>
            <person name="Wilson R."/>
            <person name="Bowman J.P."/>
        </authorList>
    </citation>
    <scope>NUCLEOTIDE SEQUENCE [LARGE SCALE GENOMIC DNA]</scope>
    <source>
        <strain evidence="1 2">ACAM 44</strain>
    </source>
</reference>
<evidence type="ECO:0000313" key="2">
    <source>
        <dbReference type="Proteomes" id="UP000012317"/>
    </source>
</evidence>
<protein>
    <submittedName>
        <fullName evidence="1">Uncharacterized protein</fullName>
    </submittedName>
</protein>
<proteinExistence type="predicted"/>
<evidence type="ECO:0000313" key="1">
    <source>
        <dbReference type="EMBL" id="EMY80524.1"/>
    </source>
</evidence>
<dbReference type="Proteomes" id="UP000012317">
    <property type="component" value="Unassembled WGS sequence"/>
</dbReference>
<gene>
    <name evidence="1" type="ORF">pgond44_11086</name>
</gene>
<dbReference type="AlphaFoldDB" id="N1WTS9"/>
<name>N1WTS9_9FLAO</name>
<keyword evidence="2" id="KW-1185">Reference proteome</keyword>
<accession>N1WTS9</accession>
<dbReference type="STRING" id="1189619.pgond44_11086"/>
<organism evidence="1 2">
    <name type="scientific">Psychroflexus gondwanensis ACAM 44</name>
    <dbReference type="NCBI Taxonomy" id="1189619"/>
    <lineage>
        <taxon>Bacteria</taxon>
        <taxon>Pseudomonadati</taxon>
        <taxon>Bacteroidota</taxon>
        <taxon>Flavobacteriia</taxon>
        <taxon>Flavobacteriales</taxon>
        <taxon>Flavobacteriaceae</taxon>
        <taxon>Psychroflexus</taxon>
    </lineage>
</organism>
<dbReference type="EMBL" id="APLF01000011">
    <property type="protein sequence ID" value="EMY80524.1"/>
    <property type="molecule type" value="Genomic_DNA"/>
</dbReference>